<dbReference type="PANTHER" id="PTHR31441">
    <property type="entry name" value="FOLLICULIN FAMILY MEMBER"/>
    <property type="match status" value="1"/>
</dbReference>
<dbReference type="Gene3D" id="3.40.50.12430">
    <property type="match status" value="1"/>
</dbReference>
<protein>
    <recommendedName>
        <fullName evidence="1">UDENN FLCN/SMCR8-type domain-containing protein</fullName>
    </recommendedName>
</protein>
<dbReference type="Proteomes" id="UP001469553">
    <property type="component" value="Unassembled WGS sequence"/>
</dbReference>
<name>A0ABV0ZCH0_9TELE</name>
<feature type="domain" description="UDENN FLCN/SMCR8-type" evidence="1">
    <location>
        <begin position="1"/>
        <end position="165"/>
    </location>
</feature>
<proteinExistence type="predicted"/>
<accession>A0ABV0ZCH0</accession>
<sequence length="185" mass="20283">SLLPVGCVRSVPYSAQYEEAYKCNFLGLSTDVPIPAHVSSSEFSVLVDVTLKLRQGLAAGEDELCALYQFTISSANTQPTDRGPTLLNKLEVALSNENLSVDVVSHCLLCLKEEWMNKVKVLFKFSKVDGRGREDTQKVLALLGAAGPGEEDNVRLLKYWMTGLSKTYKSHLMTAVRGGERSPSQ</sequence>
<dbReference type="Gene3D" id="1.10.10.1730">
    <property type="entry name" value="Folliculin"/>
    <property type="match status" value="1"/>
</dbReference>
<dbReference type="Pfam" id="PF16692">
    <property type="entry name" value="Folliculin_C"/>
    <property type="match status" value="1"/>
</dbReference>
<organism evidence="2 3">
    <name type="scientific">Ameca splendens</name>
    <dbReference type="NCBI Taxonomy" id="208324"/>
    <lineage>
        <taxon>Eukaryota</taxon>
        <taxon>Metazoa</taxon>
        <taxon>Chordata</taxon>
        <taxon>Craniata</taxon>
        <taxon>Vertebrata</taxon>
        <taxon>Euteleostomi</taxon>
        <taxon>Actinopterygii</taxon>
        <taxon>Neopterygii</taxon>
        <taxon>Teleostei</taxon>
        <taxon>Neoteleostei</taxon>
        <taxon>Acanthomorphata</taxon>
        <taxon>Ovalentaria</taxon>
        <taxon>Atherinomorphae</taxon>
        <taxon>Cyprinodontiformes</taxon>
        <taxon>Goodeidae</taxon>
        <taxon>Ameca</taxon>
    </lineage>
</organism>
<evidence type="ECO:0000313" key="3">
    <source>
        <dbReference type="Proteomes" id="UP001469553"/>
    </source>
</evidence>
<dbReference type="InterPro" id="IPR021713">
    <property type="entry name" value="Folliculin"/>
</dbReference>
<dbReference type="InterPro" id="IPR037521">
    <property type="entry name" value="FLCN/SMCR8_DENN"/>
</dbReference>
<dbReference type="PANTHER" id="PTHR31441:SF2">
    <property type="entry name" value="FOLLICULIN"/>
    <property type="match status" value="1"/>
</dbReference>
<dbReference type="PROSITE" id="PS51834">
    <property type="entry name" value="DENN_FLCN_SMCR8"/>
    <property type="match status" value="1"/>
</dbReference>
<dbReference type="InterPro" id="IPR044886">
    <property type="entry name" value="FLCN_DENN_C_sf"/>
</dbReference>
<reference evidence="2 3" key="1">
    <citation type="submission" date="2021-06" db="EMBL/GenBank/DDBJ databases">
        <authorList>
            <person name="Palmer J.M."/>
        </authorList>
    </citation>
    <scope>NUCLEOTIDE SEQUENCE [LARGE SCALE GENOMIC DNA]</scope>
    <source>
        <strain evidence="2 3">AS_MEX2019</strain>
        <tissue evidence="2">Muscle</tissue>
    </source>
</reference>
<evidence type="ECO:0000259" key="1">
    <source>
        <dbReference type="PROSITE" id="PS51834"/>
    </source>
</evidence>
<dbReference type="InterPro" id="IPR032035">
    <property type="entry name" value="Folliculin_DENN"/>
</dbReference>
<gene>
    <name evidence="2" type="ORF">AMECASPLE_021298</name>
</gene>
<feature type="non-terminal residue" evidence="2">
    <location>
        <position position="1"/>
    </location>
</feature>
<keyword evidence="3" id="KW-1185">Reference proteome</keyword>
<dbReference type="EMBL" id="JAHRIP010058256">
    <property type="protein sequence ID" value="MEQ2303883.1"/>
    <property type="molecule type" value="Genomic_DNA"/>
</dbReference>
<evidence type="ECO:0000313" key="2">
    <source>
        <dbReference type="EMBL" id="MEQ2303883.1"/>
    </source>
</evidence>
<comment type="caution">
    <text evidence="2">The sequence shown here is derived from an EMBL/GenBank/DDBJ whole genome shotgun (WGS) entry which is preliminary data.</text>
</comment>